<dbReference type="EMBL" id="CP063767">
    <property type="protein sequence ID" value="QOY61108.1"/>
    <property type="molecule type" value="Genomic_DNA"/>
</dbReference>
<dbReference type="KEGG" id="tio:INP52_02575"/>
<evidence type="ECO:0000256" key="1">
    <source>
        <dbReference type="ARBA" id="ARBA00000073"/>
    </source>
</evidence>
<evidence type="ECO:0000256" key="2">
    <source>
        <dbReference type="ARBA" id="ARBA00010876"/>
    </source>
</evidence>
<keyword evidence="7" id="KW-1185">Reference proteome</keyword>
<dbReference type="AlphaFoldDB" id="A0A7S7M9H9"/>
<sequence>MRDASDVHLPIVFEDEVLLAVDKPAGLIVHADGTGAPTLTDLVEDHLGACGHTNARGQAVQRLDAPTTGLVLFSLDKATQPLLDAQVAGHTMRKRYLAVVAGRTAWESRVVDAPMGRDRHDSRRMRVCRPGQGKPAQTRVRRLAAAGGRTLLVVELGSGRRHQIRVHLASLGFPIVGDVLYGGARSKEGLLLHAYAEELDHPVSGERLRLHTVWPARLGSWPGAERLLGS</sequence>
<dbReference type="GO" id="GO:0000455">
    <property type="term" value="P:enzyme-directed rRNA pseudouridine synthesis"/>
    <property type="evidence" value="ECO:0007669"/>
    <property type="project" value="TreeGrafter"/>
</dbReference>
<reference evidence="6 7" key="1">
    <citation type="submission" date="2020-10" db="EMBL/GenBank/DDBJ databases">
        <title>Olsenella immobilis sp.nov., isolated from the mud in a fermentation cellar used for the production of Chinese strong-flavoured liquor.</title>
        <authorList>
            <person name="Lu L."/>
        </authorList>
    </citation>
    <scope>NUCLEOTIDE SEQUENCE [LARGE SCALE GENOMIC DNA]</scope>
    <source>
        <strain evidence="6 7">LZLJ-2</strain>
    </source>
</reference>
<accession>A0A7S7M9H9</accession>
<dbReference type="GO" id="GO:0140098">
    <property type="term" value="F:catalytic activity, acting on RNA"/>
    <property type="evidence" value="ECO:0007669"/>
    <property type="project" value="UniProtKB-ARBA"/>
</dbReference>
<dbReference type="Proteomes" id="UP000593735">
    <property type="component" value="Chromosome"/>
</dbReference>
<name>A0A7S7M9H9_9ACTN</name>
<gene>
    <name evidence="6" type="ORF">INP52_02575</name>
</gene>
<dbReference type="InterPro" id="IPR006224">
    <property type="entry name" value="PsdUridine_synth_RluA-like_CS"/>
</dbReference>
<evidence type="ECO:0000313" key="7">
    <source>
        <dbReference type="Proteomes" id="UP000593735"/>
    </source>
</evidence>
<dbReference type="InterPro" id="IPR050188">
    <property type="entry name" value="RluA_PseudoU_synthase"/>
</dbReference>
<dbReference type="PANTHER" id="PTHR21600">
    <property type="entry name" value="MITOCHONDRIAL RNA PSEUDOURIDINE SYNTHASE"/>
    <property type="match status" value="1"/>
</dbReference>
<comment type="similarity">
    <text evidence="2">Belongs to the pseudouridine synthase RluA family.</text>
</comment>
<dbReference type="PANTHER" id="PTHR21600:SF87">
    <property type="entry name" value="RNA PSEUDOURIDYLATE SYNTHASE DOMAIN-CONTAINING PROTEIN 1"/>
    <property type="match status" value="1"/>
</dbReference>
<dbReference type="InterPro" id="IPR020103">
    <property type="entry name" value="PsdUridine_synth_cat_dom_sf"/>
</dbReference>
<evidence type="ECO:0000256" key="3">
    <source>
        <dbReference type="ARBA" id="ARBA00031870"/>
    </source>
</evidence>
<dbReference type="Gene3D" id="3.30.2350.10">
    <property type="entry name" value="Pseudouridine synthase"/>
    <property type="match status" value="1"/>
</dbReference>
<evidence type="ECO:0000259" key="5">
    <source>
        <dbReference type="Pfam" id="PF00849"/>
    </source>
</evidence>
<dbReference type="Pfam" id="PF00849">
    <property type="entry name" value="PseudoU_synth_2"/>
    <property type="match status" value="1"/>
</dbReference>
<evidence type="ECO:0000313" key="6">
    <source>
        <dbReference type="EMBL" id="QOY61108.1"/>
    </source>
</evidence>
<dbReference type="GO" id="GO:0009982">
    <property type="term" value="F:pseudouridine synthase activity"/>
    <property type="evidence" value="ECO:0007669"/>
    <property type="project" value="InterPro"/>
</dbReference>
<feature type="domain" description="Pseudouridine synthase RsuA/RluA-like" evidence="5">
    <location>
        <begin position="18"/>
        <end position="170"/>
    </location>
</feature>
<dbReference type="InterPro" id="IPR006145">
    <property type="entry name" value="PsdUridine_synth_RsuA/RluA"/>
</dbReference>
<dbReference type="RefSeq" id="WP_194372163.1">
    <property type="nucleotide sequence ID" value="NZ_CP063767.1"/>
</dbReference>
<comment type="catalytic activity">
    <reaction evidence="1">
        <text>a uridine in RNA = a pseudouridine in RNA</text>
        <dbReference type="Rhea" id="RHEA:48348"/>
        <dbReference type="Rhea" id="RHEA-COMP:12068"/>
        <dbReference type="Rhea" id="RHEA-COMP:12069"/>
        <dbReference type="ChEBI" id="CHEBI:65314"/>
        <dbReference type="ChEBI" id="CHEBI:65315"/>
    </reaction>
</comment>
<organism evidence="6 7">
    <name type="scientific">Thermophilibacter immobilis</name>
    <dbReference type="NCBI Taxonomy" id="2779519"/>
    <lineage>
        <taxon>Bacteria</taxon>
        <taxon>Bacillati</taxon>
        <taxon>Actinomycetota</taxon>
        <taxon>Coriobacteriia</taxon>
        <taxon>Coriobacteriales</taxon>
        <taxon>Atopobiaceae</taxon>
        <taxon>Thermophilibacter</taxon>
    </lineage>
</organism>
<proteinExistence type="inferred from homology"/>
<dbReference type="GO" id="GO:0003723">
    <property type="term" value="F:RNA binding"/>
    <property type="evidence" value="ECO:0007669"/>
    <property type="project" value="InterPro"/>
</dbReference>
<dbReference type="PROSITE" id="PS01129">
    <property type="entry name" value="PSI_RLU"/>
    <property type="match status" value="1"/>
</dbReference>
<evidence type="ECO:0000256" key="4">
    <source>
        <dbReference type="ARBA" id="ARBA00033164"/>
    </source>
</evidence>
<dbReference type="SUPFAM" id="SSF55120">
    <property type="entry name" value="Pseudouridine synthase"/>
    <property type="match status" value="1"/>
</dbReference>
<dbReference type="CDD" id="cd02869">
    <property type="entry name" value="PseudoU_synth_RluA_like"/>
    <property type="match status" value="1"/>
</dbReference>
<protein>
    <recommendedName>
        <fullName evidence="3">RNA pseudouridylate synthase</fullName>
    </recommendedName>
    <alternativeName>
        <fullName evidence="4">RNA-uridine isomerase</fullName>
    </alternativeName>
</protein>